<evidence type="ECO:0000256" key="1">
    <source>
        <dbReference type="ARBA" id="ARBA00004141"/>
    </source>
</evidence>
<feature type="transmembrane region" description="Helical" evidence="6">
    <location>
        <begin position="275"/>
        <end position="293"/>
    </location>
</feature>
<feature type="transmembrane region" description="Helical" evidence="6">
    <location>
        <begin position="142"/>
        <end position="162"/>
    </location>
</feature>
<dbReference type="EMBL" id="JAEPRB010000009">
    <property type="protein sequence ID" value="KAG2227204.1"/>
    <property type="molecule type" value="Genomic_DNA"/>
</dbReference>
<evidence type="ECO:0000256" key="5">
    <source>
        <dbReference type="ARBA" id="ARBA00023136"/>
    </source>
</evidence>
<keyword evidence="4 6" id="KW-1133">Transmembrane helix</keyword>
<dbReference type="Pfam" id="PF07690">
    <property type="entry name" value="MFS_1"/>
    <property type="match status" value="1"/>
</dbReference>
<feature type="transmembrane region" description="Helical" evidence="6">
    <location>
        <begin position="404"/>
        <end position="427"/>
    </location>
</feature>
<feature type="transmembrane region" description="Helical" evidence="6">
    <location>
        <begin position="206"/>
        <end position="228"/>
    </location>
</feature>
<dbReference type="Proteomes" id="UP000646827">
    <property type="component" value="Unassembled WGS sequence"/>
</dbReference>
<feature type="transmembrane region" description="Helical" evidence="6">
    <location>
        <begin position="73"/>
        <end position="92"/>
    </location>
</feature>
<dbReference type="SUPFAM" id="SSF103473">
    <property type="entry name" value="MFS general substrate transporter"/>
    <property type="match status" value="1"/>
</dbReference>
<comment type="subcellular location">
    <subcellularLocation>
        <location evidence="1">Membrane</location>
        <topology evidence="1">Multi-pass membrane protein</topology>
    </subcellularLocation>
</comment>
<keyword evidence="5 6" id="KW-0472">Membrane</keyword>
<proteinExistence type="predicted"/>
<feature type="transmembrane region" description="Helical" evidence="6">
    <location>
        <begin position="340"/>
        <end position="359"/>
    </location>
</feature>
<dbReference type="PANTHER" id="PTHR43791">
    <property type="entry name" value="PERMEASE-RELATED"/>
    <property type="match status" value="1"/>
</dbReference>
<evidence type="ECO:0000259" key="7">
    <source>
        <dbReference type="PROSITE" id="PS50850"/>
    </source>
</evidence>
<evidence type="ECO:0000256" key="2">
    <source>
        <dbReference type="ARBA" id="ARBA00022448"/>
    </source>
</evidence>
<protein>
    <recommendedName>
        <fullName evidence="7">Major facilitator superfamily (MFS) profile domain-containing protein</fullName>
    </recommendedName>
</protein>
<feature type="domain" description="Major facilitator superfamily (MFS) profile" evidence="7">
    <location>
        <begin position="37"/>
        <end position="447"/>
    </location>
</feature>
<dbReference type="GO" id="GO:0016020">
    <property type="term" value="C:membrane"/>
    <property type="evidence" value="ECO:0007669"/>
    <property type="project" value="UniProtKB-SubCell"/>
</dbReference>
<evidence type="ECO:0000256" key="4">
    <source>
        <dbReference type="ARBA" id="ARBA00022989"/>
    </source>
</evidence>
<keyword evidence="3 6" id="KW-0812">Transmembrane</keyword>
<name>A0A8H7SBF0_9FUNG</name>
<keyword evidence="9" id="KW-1185">Reference proteome</keyword>
<feature type="transmembrane region" description="Helical" evidence="6">
    <location>
        <begin position="112"/>
        <end position="130"/>
    </location>
</feature>
<dbReference type="Gene3D" id="1.20.1250.20">
    <property type="entry name" value="MFS general substrate transporter like domains"/>
    <property type="match status" value="2"/>
</dbReference>
<dbReference type="OrthoDB" id="2250022at2759"/>
<dbReference type="PANTHER" id="PTHR43791:SF36">
    <property type="entry name" value="TRANSPORTER, PUTATIVE (AFU_ORTHOLOGUE AFUA_6G08340)-RELATED"/>
    <property type="match status" value="1"/>
</dbReference>
<dbReference type="PROSITE" id="PS50850">
    <property type="entry name" value="MFS"/>
    <property type="match status" value="1"/>
</dbReference>
<feature type="transmembrane region" description="Helical" evidence="6">
    <location>
        <begin position="371"/>
        <end position="392"/>
    </location>
</feature>
<comment type="caution">
    <text evidence="8">The sequence shown here is derived from an EMBL/GenBank/DDBJ whole genome shotgun (WGS) entry which is preliminary data.</text>
</comment>
<evidence type="ECO:0000256" key="6">
    <source>
        <dbReference type="SAM" id="Phobius"/>
    </source>
</evidence>
<sequence>MNPSYGTIKELDDISFQLVPINPIVQERLLRKLDVRMTMWGFFGSLSCFLNRNNMQNAFTMGMDKELNLDSNVYNWSVTMFFIGYTMFVFFLCKKRLQIPGNILIAKSLPRWVIPSFAIIWSTIVCFMPVVKSYNALWSLRFILGLAQAPFYPGMALLLGSWYTKDELGKRNMVIASGIPVAGAVGGFVAAGITQVMDGAGGLFSWQWLFIIEGLIGVLVGVSGYYLLPNYPHNTSWLTSEERQVAMARMHNHGIHVISNKYNWQIITNVLISPYPWLFIVLWTCSTLCHGIVDNLVIILRDLGYPVAFSNLMLTPLHIFGAMVTIFLGWSSDKRQDRAFHIAGILLWVGVWYSALVMINSDEQINSGHVVIAAAYAISGNASTLSLCLVWVSEIYKEDHNSRAIAMAFINTMGMVIPNILNVKFWVVTDSPNFGTLFYYMHKVVSI</sequence>
<dbReference type="AlphaFoldDB" id="A0A8H7SBF0"/>
<keyword evidence="2" id="KW-0813">Transport</keyword>
<evidence type="ECO:0000256" key="3">
    <source>
        <dbReference type="ARBA" id="ARBA00022692"/>
    </source>
</evidence>
<feature type="transmembrane region" description="Helical" evidence="6">
    <location>
        <begin position="305"/>
        <end position="328"/>
    </location>
</feature>
<dbReference type="InterPro" id="IPR036259">
    <property type="entry name" value="MFS_trans_sf"/>
</dbReference>
<evidence type="ECO:0000313" key="8">
    <source>
        <dbReference type="EMBL" id="KAG2227204.1"/>
    </source>
</evidence>
<evidence type="ECO:0000313" key="9">
    <source>
        <dbReference type="Proteomes" id="UP000646827"/>
    </source>
</evidence>
<accession>A0A8H7SBF0</accession>
<gene>
    <name evidence="8" type="ORF">INT45_008448</name>
</gene>
<organism evidence="8 9">
    <name type="scientific">Circinella minor</name>
    <dbReference type="NCBI Taxonomy" id="1195481"/>
    <lineage>
        <taxon>Eukaryota</taxon>
        <taxon>Fungi</taxon>
        <taxon>Fungi incertae sedis</taxon>
        <taxon>Mucoromycota</taxon>
        <taxon>Mucoromycotina</taxon>
        <taxon>Mucoromycetes</taxon>
        <taxon>Mucorales</taxon>
        <taxon>Lichtheimiaceae</taxon>
        <taxon>Circinella</taxon>
    </lineage>
</organism>
<feature type="transmembrane region" description="Helical" evidence="6">
    <location>
        <begin position="174"/>
        <end position="194"/>
    </location>
</feature>
<reference evidence="8 9" key="1">
    <citation type="submission" date="2020-12" db="EMBL/GenBank/DDBJ databases">
        <title>Metabolic potential, ecology and presence of endohyphal bacteria is reflected in genomic diversity of Mucoromycotina.</title>
        <authorList>
            <person name="Muszewska A."/>
            <person name="Okrasinska A."/>
            <person name="Steczkiewicz K."/>
            <person name="Drgas O."/>
            <person name="Orlowska M."/>
            <person name="Perlinska-Lenart U."/>
            <person name="Aleksandrzak-Piekarczyk T."/>
            <person name="Szatraj K."/>
            <person name="Zielenkiewicz U."/>
            <person name="Pilsyk S."/>
            <person name="Malc E."/>
            <person name="Mieczkowski P."/>
            <person name="Kruszewska J.S."/>
            <person name="Biernat P."/>
            <person name="Pawlowska J."/>
        </authorList>
    </citation>
    <scope>NUCLEOTIDE SEQUENCE [LARGE SCALE GENOMIC DNA]</scope>
    <source>
        <strain evidence="8 9">CBS 142.35</strain>
    </source>
</reference>
<dbReference type="InterPro" id="IPR020846">
    <property type="entry name" value="MFS_dom"/>
</dbReference>
<dbReference type="GO" id="GO:0022857">
    <property type="term" value="F:transmembrane transporter activity"/>
    <property type="evidence" value="ECO:0007669"/>
    <property type="project" value="InterPro"/>
</dbReference>
<dbReference type="InterPro" id="IPR011701">
    <property type="entry name" value="MFS"/>
</dbReference>